<dbReference type="Proteomes" id="UP000033434">
    <property type="component" value="Unassembled WGS sequence"/>
</dbReference>
<dbReference type="PATRIC" id="fig|1129367.4.peg.310"/>
<name>A0A0F6AHJ1_9GAMM</name>
<dbReference type="EMBL" id="AUXW01000022">
    <property type="protein sequence ID" value="KKE85623.1"/>
    <property type="molecule type" value="Genomic_DNA"/>
</dbReference>
<comment type="caution">
    <text evidence="1">The sequence shown here is derived from an EMBL/GenBank/DDBJ whole genome shotgun (WGS) entry which is preliminary data.</text>
</comment>
<proteinExistence type="predicted"/>
<reference evidence="1 2" key="1">
    <citation type="journal article" date="2015" name="BMC Genomics">
        <title>Genome mining reveals unlocked bioactive potential of marine Gram-negative bacteria.</title>
        <authorList>
            <person name="Machado H."/>
            <person name="Sonnenschein E.C."/>
            <person name="Melchiorsen J."/>
            <person name="Gram L."/>
        </authorList>
    </citation>
    <scope>NUCLEOTIDE SEQUENCE [LARGE SCALE GENOMIC DNA]</scope>
    <source>
        <strain evidence="1 2">S4054</strain>
    </source>
</reference>
<evidence type="ECO:0000313" key="2">
    <source>
        <dbReference type="Proteomes" id="UP000033434"/>
    </source>
</evidence>
<accession>A0A0F6AHJ1</accession>
<organism evidence="1 2">
    <name type="scientific">Pseudoalteromonas luteoviolacea S4054</name>
    <dbReference type="NCBI Taxonomy" id="1129367"/>
    <lineage>
        <taxon>Bacteria</taxon>
        <taxon>Pseudomonadati</taxon>
        <taxon>Pseudomonadota</taxon>
        <taxon>Gammaproteobacteria</taxon>
        <taxon>Alteromonadales</taxon>
        <taxon>Pseudoalteromonadaceae</taxon>
        <taxon>Pseudoalteromonas</taxon>
    </lineage>
</organism>
<gene>
    <name evidence="1" type="ORF">N479_25500</name>
</gene>
<sequence length="124" mass="14333">MGVEPNNHLRFESKFISAATPEILKSDVWYVKYNLGDSFIIQSPFYNEGFLLADNNDEIEFWVQKASELGIMISPDGTIESNLITTKFLRWGYMAEREQRVMDFDSTQYTNNWPKSVSFAKTGN</sequence>
<protein>
    <submittedName>
        <fullName evidence="1">Uncharacterized protein</fullName>
    </submittedName>
</protein>
<dbReference type="RefSeq" id="WP_046354212.1">
    <property type="nucleotide sequence ID" value="NZ_AUXW01000022.1"/>
</dbReference>
<dbReference type="AlphaFoldDB" id="A0A0F6AHJ1"/>
<evidence type="ECO:0000313" key="1">
    <source>
        <dbReference type="EMBL" id="KKE85623.1"/>
    </source>
</evidence>